<feature type="region of interest" description="Disordered" evidence="1">
    <location>
        <begin position="125"/>
        <end position="149"/>
    </location>
</feature>
<feature type="compositionally biased region" description="Acidic residues" evidence="1">
    <location>
        <begin position="125"/>
        <end position="142"/>
    </location>
</feature>
<feature type="non-terminal residue" evidence="2">
    <location>
        <position position="1"/>
    </location>
</feature>
<sequence length="149" mass="16547">TVYSLLSAPHSLVAHWLNCCTNPDGSSMGSSTAPGELFFPLATSTPKKREKEDRASIFEEVSFSVRIESDSSNELEIAICEEKVSENDDDQFLSLNQPTSMNESADTVYSLMEVSFLVRFDYISDSEEEEAEGDDEQLDSFDSDATTPY</sequence>
<dbReference type="EMBL" id="BTSY01000005">
    <property type="protein sequence ID" value="GMT26694.1"/>
    <property type="molecule type" value="Genomic_DNA"/>
</dbReference>
<reference evidence="2" key="1">
    <citation type="submission" date="2023-10" db="EMBL/GenBank/DDBJ databases">
        <title>Genome assembly of Pristionchus species.</title>
        <authorList>
            <person name="Yoshida K."/>
            <person name="Sommer R.J."/>
        </authorList>
    </citation>
    <scope>NUCLEOTIDE SEQUENCE</scope>
    <source>
        <strain evidence="2">RS5133</strain>
    </source>
</reference>
<dbReference type="Proteomes" id="UP001432322">
    <property type="component" value="Unassembled WGS sequence"/>
</dbReference>
<feature type="non-terminal residue" evidence="2">
    <location>
        <position position="149"/>
    </location>
</feature>
<dbReference type="AlphaFoldDB" id="A0AAV5WA43"/>
<evidence type="ECO:0000256" key="1">
    <source>
        <dbReference type="SAM" id="MobiDB-lite"/>
    </source>
</evidence>
<evidence type="ECO:0000313" key="2">
    <source>
        <dbReference type="EMBL" id="GMT26694.1"/>
    </source>
</evidence>
<name>A0AAV5WA43_9BILA</name>
<evidence type="ECO:0000313" key="3">
    <source>
        <dbReference type="Proteomes" id="UP001432322"/>
    </source>
</evidence>
<protein>
    <submittedName>
        <fullName evidence="2">Uncharacterized protein</fullName>
    </submittedName>
</protein>
<accession>A0AAV5WA43</accession>
<comment type="caution">
    <text evidence="2">The sequence shown here is derived from an EMBL/GenBank/DDBJ whole genome shotgun (WGS) entry which is preliminary data.</text>
</comment>
<proteinExistence type="predicted"/>
<keyword evidence="3" id="KW-1185">Reference proteome</keyword>
<gene>
    <name evidence="2" type="ORF">PFISCL1PPCAC_17991</name>
</gene>
<organism evidence="2 3">
    <name type="scientific">Pristionchus fissidentatus</name>
    <dbReference type="NCBI Taxonomy" id="1538716"/>
    <lineage>
        <taxon>Eukaryota</taxon>
        <taxon>Metazoa</taxon>
        <taxon>Ecdysozoa</taxon>
        <taxon>Nematoda</taxon>
        <taxon>Chromadorea</taxon>
        <taxon>Rhabditida</taxon>
        <taxon>Rhabditina</taxon>
        <taxon>Diplogasteromorpha</taxon>
        <taxon>Diplogasteroidea</taxon>
        <taxon>Neodiplogasteridae</taxon>
        <taxon>Pristionchus</taxon>
    </lineage>
</organism>